<gene>
    <name evidence="1" type="ORF">D0T12_01585</name>
</gene>
<dbReference type="Proteomes" id="UP000262882">
    <property type="component" value="Unassembled WGS sequence"/>
</dbReference>
<accession>A0A372GNJ5</accession>
<keyword evidence="2" id="KW-1185">Reference proteome</keyword>
<dbReference type="RefSeq" id="WP_117397430.1">
    <property type="nucleotide sequence ID" value="NZ_QVNQ01000001.1"/>
</dbReference>
<reference evidence="1 2" key="1">
    <citation type="submission" date="2018-08" db="EMBL/GenBank/DDBJ databases">
        <title>Actinomadura spongicola sp. nov., isolated from marine sponge Leucetta chagosensis.</title>
        <authorList>
            <person name="Li L."/>
            <person name="Lin H.W."/>
        </authorList>
    </citation>
    <scope>NUCLEOTIDE SEQUENCE [LARGE SCALE GENOMIC DNA]</scope>
    <source>
        <strain evidence="1 2">LHW52907</strain>
    </source>
</reference>
<sequence>MSKVPEALDGIPADAPATHPDAAVRLRALAEHLKVRGFEAETVGNDLLVIAPVNDMGRRLCVLVMCYPRPGDGERLWFWLHGPKPHPIAEADRVIDAAVAIVGALRSAL</sequence>
<dbReference type="OrthoDB" id="3483930at2"/>
<dbReference type="EMBL" id="QVNQ01000001">
    <property type="protein sequence ID" value="RFS86977.1"/>
    <property type="molecule type" value="Genomic_DNA"/>
</dbReference>
<name>A0A372GNJ5_9ACTN</name>
<comment type="caution">
    <text evidence="1">The sequence shown here is derived from an EMBL/GenBank/DDBJ whole genome shotgun (WGS) entry which is preliminary data.</text>
</comment>
<evidence type="ECO:0000313" key="1">
    <source>
        <dbReference type="EMBL" id="RFS86977.1"/>
    </source>
</evidence>
<evidence type="ECO:0000313" key="2">
    <source>
        <dbReference type="Proteomes" id="UP000262882"/>
    </source>
</evidence>
<proteinExistence type="predicted"/>
<organism evidence="1 2">
    <name type="scientific">Actinomadura spongiicola</name>
    <dbReference type="NCBI Taxonomy" id="2303421"/>
    <lineage>
        <taxon>Bacteria</taxon>
        <taxon>Bacillati</taxon>
        <taxon>Actinomycetota</taxon>
        <taxon>Actinomycetes</taxon>
        <taxon>Streptosporangiales</taxon>
        <taxon>Thermomonosporaceae</taxon>
        <taxon>Actinomadura</taxon>
    </lineage>
</organism>
<dbReference type="AlphaFoldDB" id="A0A372GNJ5"/>
<protein>
    <submittedName>
        <fullName evidence="1">Uncharacterized protein</fullName>
    </submittedName>
</protein>